<organism evidence="3">
    <name type="scientific">Microbacterium sp. LWS13-1.2</name>
    <dbReference type="NCBI Taxonomy" id="3135264"/>
    <lineage>
        <taxon>Bacteria</taxon>
        <taxon>Bacillati</taxon>
        <taxon>Actinomycetota</taxon>
        <taxon>Actinomycetes</taxon>
        <taxon>Micrococcales</taxon>
        <taxon>Microbacteriaceae</taxon>
        <taxon>Microbacterium</taxon>
    </lineage>
</organism>
<keyword evidence="2" id="KW-0472">Membrane</keyword>
<name>A0AAU6SFF3_9MICO</name>
<reference evidence="3" key="1">
    <citation type="submission" date="2024-04" db="EMBL/GenBank/DDBJ databases">
        <authorList>
            <person name="Roder T."/>
            <person name="Oberhansli S."/>
            <person name="Kreuzer M."/>
        </authorList>
    </citation>
    <scope>NUCLEOTIDE SEQUENCE</scope>
    <source>
        <strain evidence="3">LWS13-1.2</strain>
    </source>
</reference>
<feature type="compositionally biased region" description="Pro residues" evidence="1">
    <location>
        <begin position="84"/>
        <end position="93"/>
    </location>
</feature>
<evidence type="ECO:0000313" key="3">
    <source>
        <dbReference type="EMBL" id="WZO35639.1"/>
    </source>
</evidence>
<protein>
    <recommendedName>
        <fullName evidence="4">DUF4190 domain-containing protein</fullName>
    </recommendedName>
</protein>
<feature type="transmembrane region" description="Helical" evidence="2">
    <location>
        <begin position="162"/>
        <end position="195"/>
    </location>
</feature>
<feature type="region of interest" description="Disordered" evidence="1">
    <location>
        <begin position="1"/>
        <end position="126"/>
    </location>
</feature>
<feature type="compositionally biased region" description="Low complexity" evidence="1">
    <location>
        <begin position="39"/>
        <end position="83"/>
    </location>
</feature>
<dbReference type="RefSeq" id="WP_349426462.1">
    <property type="nucleotide sequence ID" value="NZ_CP151632.1"/>
</dbReference>
<proteinExistence type="predicted"/>
<evidence type="ECO:0000256" key="1">
    <source>
        <dbReference type="SAM" id="MobiDB-lite"/>
    </source>
</evidence>
<evidence type="ECO:0000256" key="2">
    <source>
        <dbReference type="SAM" id="Phobius"/>
    </source>
</evidence>
<sequence length="237" mass="24057">MTDERMPVPGDDATREPPAGAKPPPADTKVSAETPVPPAADAATTPPAATSPPADTTVPAESPAPPRAAADAAAPRPADTTVPAEPPAPPRPAEPTVTSVSPDIDLAQDASPLPGAHRGGFQRLPTAPVAVTVETAPAEPGGEFTPDDTSWQATDSAFHSGLAGWALAFAVVGLLVSMFVGWGFPIGLVAVVSAIIALRRPLENRAVAVWAIALGALSILYSAGWLLFTAMRANFFG</sequence>
<keyword evidence="2" id="KW-0812">Transmembrane</keyword>
<dbReference type="AlphaFoldDB" id="A0AAU6SFF3"/>
<feature type="transmembrane region" description="Helical" evidence="2">
    <location>
        <begin position="207"/>
        <end position="228"/>
    </location>
</feature>
<gene>
    <name evidence="3" type="ORF">MRBLWS13_003344</name>
</gene>
<dbReference type="EMBL" id="CP151632">
    <property type="protein sequence ID" value="WZO35639.1"/>
    <property type="molecule type" value="Genomic_DNA"/>
</dbReference>
<accession>A0AAU6SFF3</accession>
<keyword evidence="2" id="KW-1133">Transmembrane helix</keyword>
<evidence type="ECO:0008006" key="4">
    <source>
        <dbReference type="Google" id="ProtNLM"/>
    </source>
</evidence>